<dbReference type="GO" id="GO:0008270">
    <property type="term" value="F:zinc ion binding"/>
    <property type="evidence" value="ECO:0007669"/>
    <property type="project" value="UniProtKB-KW"/>
</dbReference>
<comment type="caution">
    <text evidence="11">The sequence shown here is derived from an EMBL/GenBank/DDBJ whole genome shotgun (WGS) entry which is preliminary data.</text>
</comment>
<evidence type="ECO:0000256" key="4">
    <source>
        <dbReference type="ARBA" id="ARBA00023015"/>
    </source>
</evidence>
<proteinExistence type="predicted"/>
<name>A0AAV9FRL0_ACOCL</name>
<reference evidence="11" key="1">
    <citation type="journal article" date="2023" name="Nat. Commun.">
        <title>Diploid and tetraploid genomes of Acorus and the evolution of monocots.</title>
        <authorList>
            <person name="Ma L."/>
            <person name="Liu K.W."/>
            <person name="Li Z."/>
            <person name="Hsiao Y.Y."/>
            <person name="Qi Y."/>
            <person name="Fu T."/>
            <person name="Tang G.D."/>
            <person name="Zhang D."/>
            <person name="Sun W.H."/>
            <person name="Liu D.K."/>
            <person name="Li Y."/>
            <person name="Chen G.Z."/>
            <person name="Liu X.D."/>
            <person name="Liao X.Y."/>
            <person name="Jiang Y.T."/>
            <person name="Yu X."/>
            <person name="Hao Y."/>
            <person name="Huang J."/>
            <person name="Zhao X.W."/>
            <person name="Ke S."/>
            <person name="Chen Y.Y."/>
            <person name="Wu W.L."/>
            <person name="Hsu J.L."/>
            <person name="Lin Y.F."/>
            <person name="Huang M.D."/>
            <person name="Li C.Y."/>
            <person name="Huang L."/>
            <person name="Wang Z.W."/>
            <person name="Zhao X."/>
            <person name="Zhong W.Y."/>
            <person name="Peng D.H."/>
            <person name="Ahmad S."/>
            <person name="Lan S."/>
            <person name="Zhang J.S."/>
            <person name="Tsai W.C."/>
            <person name="Van de Peer Y."/>
            <person name="Liu Z.J."/>
        </authorList>
    </citation>
    <scope>NUCLEOTIDE SEQUENCE</scope>
    <source>
        <strain evidence="11">CP</strain>
    </source>
</reference>
<keyword evidence="2 8" id="KW-0863">Zinc-finger</keyword>
<organism evidence="11 12">
    <name type="scientific">Acorus calamus</name>
    <name type="common">Sweet flag</name>
    <dbReference type="NCBI Taxonomy" id="4465"/>
    <lineage>
        <taxon>Eukaryota</taxon>
        <taxon>Viridiplantae</taxon>
        <taxon>Streptophyta</taxon>
        <taxon>Embryophyta</taxon>
        <taxon>Tracheophyta</taxon>
        <taxon>Spermatophyta</taxon>
        <taxon>Magnoliopsida</taxon>
        <taxon>Liliopsida</taxon>
        <taxon>Acoraceae</taxon>
        <taxon>Acorus</taxon>
    </lineage>
</organism>
<keyword evidence="12" id="KW-1185">Reference proteome</keyword>
<reference evidence="11" key="2">
    <citation type="submission" date="2023-06" db="EMBL/GenBank/DDBJ databases">
        <authorList>
            <person name="Ma L."/>
            <person name="Liu K.-W."/>
            <person name="Li Z."/>
            <person name="Hsiao Y.-Y."/>
            <person name="Qi Y."/>
            <person name="Fu T."/>
            <person name="Tang G."/>
            <person name="Zhang D."/>
            <person name="Sun W.-H."/>
            <person name="Liu D.-K."/>
            <person name="Li Y."/>
            <person name="Chen G.-Z."/>
            <person name="Liu X.-D."/>
            <person name="Liao X.-Y."/>
            <person name="Jiang Y.-T."/>
            <person name="Yu X."/>
            <person name="Hao Y."/>
            <person name="Huang J."/>
            <person name="Zhao X.-W."/>
            <person name="Ke S."/>
            <person name="Chen Y.-Y."/>
            <person name="Wu W.-L."/>
            <person name="Hsu J.-L."/>
            <person name="Lin Y.-F."/>
            <person name="Huang M.-D."/>
            <person name="Li C.-Y."/>
            <person name="Huang L."/>
            <person name="Wang Z.-W."/>
            <person name="Zhao X."/>
            <person name="Zhong W.-Y."/>
            <person name="Peng D.-H."/>
            <person name="Ahmad S."/>
            <person name="Lan S."/>
            <person name="Zhang J.-S."/>
            <person name="Tsai W.-C."/>
            <person name="Van De Peer Y."/>
            <person name="Liu Z.-J."/>
        </authorList>
    </citation>
    <scope>NUCLEOTIDE SEQUENCE</scope>
    <source>
        <strain evidence="11">CP</strain>
        <tissue evidence="11">Leaves</tissue>
    </source>
</reference>
<keyword evidence="4 9" id="KW-0805">Transcription regulation</keyword>
<dbReference type="PROSITE" id="PS50884">
    <property type="entry name" value="ZF_DOF_2"/>
    <property type="match status" value="1"/>
</dbReference>
<evidence type="ECO:0000256" key="1">
    <source>
        <dbReference type="ARBA" id="ARBA00022723"/>
    </source>
</evidence>
<evidence type="ECO:0000256" key="3">
    <source>
        <dbReference type="ARBA" id="ARBA00022833"/>
    </source>
</evidence>
<evidence type="ECO:0000256" key="7">
    <source>
        <dbReference type="ARBA" id="ARBA00023242"/>
    </source>
</evidence>
<sequence length="229" mass="25211">MNTKFCYYNNYSLSQPRHFCKSCKRYWTRGGTLRNVPVGGGCRRKNKRHRRHNLINPSDDQQPMFNGGGGVSAAAPPLVDFYGFQFLQTQLDGSLGLGFDHSNTGTTVRAAEFLFGVQSLECKTSTQHHPIFASSLLSSTVKDPKFGLASGDGGVKVEHTELALPCDQDHQFNFFNSVDMGGLNYSSENHNSRMDWAVEGGVDDPSPSLYWNAMSSWSDSNGASVTPLI</sequence>
<evidence type="ECO:0000256" key="9">
    <source>
        <dbReference type="RuleBase" id="RU369094"/>
    </source>
</evidence>
<dbReference type="Pfam" id="PF02701">
    <property type="entry name" value="Zn_ribbon_Dof"/>
    <property type="match status" value="1"/>
</dbReference>
<dbReference type="GO" id="GO:0005634">
    <property type="term" value="C:nucleus"/>
    <property type="evidence" value="ECO:0007669"/>
    <property type="project" value="UniProtKB-SubCell"/>
</dbReference>
<dbReference type="PANTHER" id="PTHR31992:SF141">
    <property type="entry name" value="DOF ZINC FINGER PROTEIN DOF1.4"/>
    <property type="match status" value="1"/>
</dbReference>
<accession>A0AAV9FRL0</accession>
<dbReference type="AlphaFoldDB" id="A0AAV9FRL0"/>
<gene>
    <name evidence="11" type="primary">DOF1.4</name>
    <name evidence="11" type="ORF">QJS10_CPA01g00574</name>
</gene>
<keyword evidence="3 9" id="KW-0862">Zinc</keyword>
<feature type="domain" description="Dof-type" evidence="10">
    <location>
        <begin position="1"/>
        <end position="47"/>
    </location>
</feature>
<dbReference type="GO" id="GO:0003700">
    <property type="term" value="F:DNA-binding transcription factor activity"/>
    <property type="evidence" value="ECO:0007669"/>
    <property type="project" value="UniProtKB-UniRule"/>
</dbReference>
<evidence type="ECO:0000256" key="2">
    <source>
        <dbReference type="ARBA" id="ARBA00022771"/>
    </source>
</evidence>
<evidence type="ECO:0000256" key="5">
    <source>
        <dbReference type="ARBA" id="ARBA00023125"/>
    </source>
</evidence>
<evidence type="ECO:0000256" key="8">
    <source>
        <dbReference type="PROSITE-ProRule" id="PRU00071"/>
    </source>
</evidence>
<evidence type="ECO:0000313" key="11">
    <source>
        <dbReference type="EMBL" id="KAK1326739.1"/>
    </source>
</evidence>
<evidence type="ECO:0000313" key="12">
    <source>
        <dbReference type="Proteomes" id="UP001180020"/>
    </source>
</evidence>
<evidence type="ECO:0000259" key="10">
    <source>
        <dbReference type="PROSITE" id="PS50884"/>
    </source>
</evidence>
<dbReference type="InterPro" id="IPR045174">
    <property type="entry name" value="Dof"/>
</dbReference>
<keyword evidence="7 8" id="KW-0539">Nucleus</keyword>
<dbReference type="Proteomes" id="UP001180020">
    <property type="component" value="Unassembled WGS sequence"/>
</dbReference>
<dbReference type="EMBL" id="JAUJYO010000001">
    <property type="protein sequence ID" value="KAK1326739.1"/>
    <property type="molecule type" value="Genomic_DNA"/>
</dbReference>
<comment type="subcellular location">
    <subcellularLocation>
        <location evidence="8 9">Nucleus</location>
    </subcellularLocation>
</comment>
<comment type="function">
    <text evidence="9">Transcription factor that binds specifically to a 5'-AA[AG]G-3' consensus core sequence.</text>
</comment>
<protein>
    <recommendedName>
        <fullName evidence="9">Dof zinc finger protein</fullName>
    </recommendedName>
</protein>
<dbReference type="GO" id="GO:0003677">
    <property type="term" value="F:DNA binding"/>
    <property type="evidence" value="ECO:0007669"/>
    <property type="project" value="UniProtKB-UniRule"/>
</dbReference>
<keyword evidence="5 8" id="KW-0238">DNA-binding</keyword>
<keyword evidence="6 9" id="KW-0804">Transcription</keyword>
<keyword evidence="1 9" id="KW-0479">Metal-binding</keyword>
<evidence type="ECO:0000256" key="6">
    <source>
        <dbReference type="ARBA" id="ARBA00023163"/>
    </source>
</evidence>
<dbReference type="PANTHER" id="PTHR31992">
    <property type="entry name" value="DOF ZINC FINGER PROTEIN DOF1.4-RELATED"/>
    <property type="match status" value="1"/>
</dbReference>
<dbReference type="InterPro" id="IPR003851">
    <property type="entry name" value="Znf_Dof"/>
</dbReference>